<evidence type="ECO:0000256" key="3">
    <source>
        <dbReference type="ARBA" id="ARBA00011424"/>
    </source>
</evidence>
<keyword evidence="13" id="KW-1185">Reference proteome</keyword>
<keyword evidence="8 11" id="KW-0460">Magnesium</keyword>
<dbReference type="InterPro" id="IPR040442">
    <property type="entry name" value="Pyrv_kinase-like_dom_sf"/>
</dbReference>
<dbReference type="NCBIfam" id="TIGR00222">
    <property type="entry name" value="panB"/>
    <property type="match status" value="1"/>
</dbReference>
<sequence length="269" mass="28446">MTPYADSLKMLSISHLAAMKQAGEKISCLTAYDASFSALIDQAGIEVILVGDSLGMVIQGHNSTLPVSITDMIYHTRCVAAARRRAFVLADMPFASYATPQQALDNAAPLMQAGGAQMVKLEGAKIEVISFLVEQGIPVCGHLGLLPQSVNCIGGYKVQGREPLQAEKLLKDALAIEQAGAGLLILECIPAALAAQISQALTIPVIGIGAGADCDGQVLVLYDMLNISVGNRPRFSKNFLSSADSIEQAVLNYRQAVKSVEFPAAEHSY</sequence>
<dbReference type="FunFam" id="3.20.20.60:FF:000003">
    <property type="entry name" value="3-methyl-2-oxobutanoate hydroxymethyltransferase"/>
    <property type="match status" value="1"/>
</dbReference>
<dbReference type="UniPathway" id="UPA00028">
    <property type="reaction ID" value="UER00003"/>
</dbReference>
<dbReference type="GO" id="GO:0032259">
    <property type="term" value="P:methylation"/>
    <property type="evidence" value="ECO:0007669"/>
    <property type="project" value="UniProtKB-KW"/>
</dbReference>
<evidence type="ECO:0000313" key="12">
    <source>
        <dbReference type="EMBL" id="OAI21556.1"/>
    </source>
</evidence>
<dbReference type="Proteomes" id="UP000078476">
    <property type="component" value="Unassembled WGS sequence"/>
</dbReference>
<evidence type="ECO:0000256" key="7">
    <source>
        <dbReference type="ARBA" id="ARBA00056497"/>
    </source>
</evidence>
<dbReference type="STRING" id="980561.A1359_19225"/>
<keyword evidence="5 8" id="KW-0808">Transferase</keyword>
<comment type="similarity">
    <text evidence="2 8">Belongs to the PanB family.</text>
</comment>
<gene>
    <name evidence="8 12" type="primary">panB</name>
    <name evidence="12" type="ORF">A1359_19225</name>
</gene>
<dbReference type="AlphaFoldDB" id="A0A177NU23"/>
<accession>A0A177NU23</accession>
<dbReference type="InterPro" id="IPR015813">
    <property type="entry name" value="Pyrv/PenolPyrv_kinase-like_dom"/>
</dbReference>
<feature type="active site" description="Proton acceptor" evidence="8 9">
    <location>
        <position position="187"/>
    </location>
</feature>
<dbReference type="SUPFAM" id="SSF51621">
    <property type="entry name" value="Phosphoenolpyruvate/pyruvate domain"/>
    <property type="match status" value="1"/>
</dbReference>
<dbReference type="InterPro" id="IPR003700">
    <property type="entry name" value="Pantoate_hydroxy_MeTrfase"/>
</dbReference>
<evidence type="ECO:0000256" key="8">
    <source>
        <dbReference type="HAMAP-Rule" id="MF_00156"/>
    </source>
</evidence>
<evidence type="ECO:0000256" key="9">
    <source>
        <dbReference type="PIRSR" id="PIRSR000388-1"/>
    </source>
</evidence>
<dbReference type="CDD" id="cd06557">
    <property type="entry name" value="KPHMT-like"/>
    <property type="match status" value="1"/>
</dbReference>
<comment type="function">
    <text evidence="7 8">Catalyzes the reversible reaction in which hydroxymethyl group from 5,10-methylenetetrahydrofolate is transferred onto alpha-ketoisovalerate to form ketopantoate.</text>
</comment>
<dbReference type="GO" id="GO:0005737">
    <property type="term" value="C:cytoplasm"/>
    <property type="evidence" value="ECO:0007669"/>
    <property type="project" value="UniProtKB-SubCell"/>
</dbReference>
<feature type="binding site" evidence="8 10">
    <location>
        <position position="120"/>
    </location>
    <ligand>
        <name>3-methyl-2-oxobutanoate</name>
        <dbReference type="ChEBI" id="CHEBI:11851"/>
    </ligand>
</feature>
<feature type="binding site" evidence="8 10">
    <location>
        <begin position="52"/>
        <end position="53"/>
    </location>
    <ligand>
        <name>3-methyl-2-oxobutanoate</name>
        <dbReference type="ChEBI" id="CHEBI:11851"/>
    </ligand>
</feature>
<dbReference type="GO" id="GO:0008168">
    <property type="term" value="F:methyltransferase activity"/>
    <property type="evidence" value="ECO:0007669"/>
    <property type="project" value="UniProtKB-KW"/>
</dbReference>
<evidence type="ECO:0000256" key="10">
    <source>
        <dbReference type="PIRSR" id="PIRSR000388-2"/>
    </source>
</evidence>
<comment type="pathway">
    <text evidence="1 8">Cofactor biosynthesis; (R)-pantothenate biosynthesis; (R)-pantoate from 3-methyl-2-oxobutanoate: step 1/2.</text>
</comment>
<dbReference type="GO" id="GO:0015940">
    <property type="term" value="P:pantothenate biosynthetic process"/>
    <property type="evidence" value="ECO:0007669"/>
    <property type="project" value="UniProtKB-UniRule"/>
</dbReference>
<evidence type="ECO:0000256" key="5">
    <source>
        <dbReference type="ARBA" id="ARBA00022679"/>
    </source>
</evidence>
<evidence type="ECO:0000256" key="2">
    <source>
        <dbReference type="ARBA" id="ARBA00008676"/>
    </source>
</evidence>
<evidence type="ECO:0000256" key="11">
    <source>
        <dbReference type="PIRSR" id="PIRSR000388-3"/>
    </source>
</evidence>
<feature type="binding site" evidence="8 11">
    <location>
        <position position="91"/>
    </location>
    <ligand>
        <name>Mg(2+)</name>
        <dbReference type="ChEBI" id="CHEBI:18420"/>
    </ligand>
</feature>
<evidence type="ECO:0000256" key="1">
    <source>
        <dbReference type="ARBA" id="ARBA00005033"/>
    </source>
</evidence>
<dbReference type="PANTHER" id="PTHR20881">
    <property type="entry name" value="3-METHYL-2-OXOBUTANOATE HYDROXYMETHYLTRANSFERASE"/>
    <property type="match status" value="1"/>
</dbReference>
<evidence type="ECO:0000256" key="4">
    <source>
        <dbReference type="ARBA" id="ARBA00022655"/>
    </source>
</evidence>
<dbReference type="NCBIfam" id="NF001452">
    <property type="entry name" value="PRK00311.1"/>
    <property type="match status" value="1"/>
</dbReference>
<comment type="caution">
    <text evidence="12">The sequence shown here is derived from an EMBL/GenBank/DDBJ whole genome shotgun (WGS) entry which is preliminary data.</text>
</comment>
<comment type="subunit">
    <text evidence="3 8">Homodecamer; pentamer of dimers.</text>
</comment>
<dbReference type="Pfam" id="PF02548">
    <property type="entry name" value="Pantoate_transf"/>
    <property type="match status" value="1"/>
</dbReference>
<organism evidence="12 13">
    <name type="scientific">Methylomonas lenta</name>
    <dbReference type="NCBI Taxonomy" id="980561"/>
    <lineage>
        <taxon>Bacteria</taxon>
        <taxon>Pseudomonadati</taxon>
        <taxon>Pseudomonadota</taxon>
        <taxon>Gammaproteobacteria</taxon>
        <taxon>Methylococcales</taxon>
        <taxon>Methylococcaceae</taxon>
        <taxon>Methylomonas</taxon>
    </lineage>
</organism>
<feature type="binding site" evidence="8 11">
    <location>
        <position position="52"/>
    </location>
    <ligand>
        <name>Mg(2+)</name>
        <dbReference type="ChEBI" id="CHEBI:18420"/>
    </ligand>
</feature>
<evidence type="ECO:0000313" key="13">
    <source>
        <dbReference type="Proteomes" id="UP000078476"/>
    </source>
</evidence>
<comment type="catalytic activity">
    <reaction evidence="8">
        <text>(6R)-5,10-methylene-5,6,7,8-tetrahydrofolate + 3-methyl-2-oxobutanoate + H2O = 2-dehydropantoate + (6S)-5,6,7,8-tetrahydrofolate</text>
        <dbReference type="Rhea" id="RHEA:11824"/>
        <dbReference type="ChEBI" id="CHEBI:11561"/>
        <dbReference type="ChEBI" id="CHEBI:11851"/>
        <dbReference type="ChEBI" id="CHEBI:15377"/>
        <dbReference type="ChEBI" id="CHEBI:15636"/>
        <dbReference type="ChEBI" id="CHEBI:57453"/>
        <dbReference type="EC" id="2.1.2.11"/>
    </reaction>
</comment>
<dbReference type="EC" id="2.1.2.11" evidence="8"/>
<feature type="binding site" evidence="8 11">
    <location>
        <position position="122"/>
    </location>
    <ligand>
        <name>Mg(2+)</name>
        <dbReference type="ChEBI" id="CHEBI:18420"/>
    </ligand>
</feature>
<dbReference type="PANTHER" id="PTHR20881:SF0">
    <property type="entry name" value="3-METHYL-2-OXOBUTANOATE HYDROXYMETHYLTRANSFERASE"/>
    <property type="match status" value="1"/>
</dbReference>
<protein>
    <recommendedName>
        <fullName evidence="8">3-methyl-2-oxobutanoate hydroxymethyltransferase</fullName>
        <ecNumber evidence="8">2.1.2.11</ecNumber>
    </recommendedName>
    <alternativeName>
        <fullName evidence="8">Ketopantoate hydroxymethyltransferase</fullName>
        <shortName evidence="8">KPHMT</shortName>
    </alternativeName>
</protein>
<dbReference type="GO" id="GO:0003864">
    <property type="term" value="F:3-methyl-2-oxobutanoate hydroxymethyltransferase activity"/>
    <property type="evidence" value="ECO:0007669"/>
    <property type="project" value="UniProtKB-UniRule"/>
</dbReference>
<dbReference type="RefSeq" id="WP_066976373.1">
    <property type="nucleotide sequence ID" value="NZ_LUUI01000008.1"/>
</dbReference>
<reference evidence="12 13" key="1">
    <citation type="submission" date="2016-03" db="EMBL/GenBank/DDBJ databases">
        <authorList>
            <person name="Ploux O."/>
        </authorList>
    </citation>
    <scope>NUCLEOTIDE SEQUENCE [LARGE SCALE GENOMIC DNA]</scope>
    <source>
        <strain evidence="12 13">R-45370</strain>
    </source>
</reference>
<keyword evidence="4 8" id="KW-0566">Pantothenate biosynthesis</keyword>
<dbReference type="HAMAP" id="MF_00156">
    <property type="entry name" value="PanB"/>
    <property type="match status" value="1"/>
</dbReference>
<comment type="subcellular location">
    <subcellularLocation>
        <location evidence="8">Cytoplasm</location>
    </subcellularLocation>
</comment>
<evidence type="ECO:0000256" key="6">
    <source>
        <dbReference type="ARBA" id="ARBA00022723"/>
    </source>
</evidence>
<dbReference type="PIRSF" id="PIRSF000388">
    <property type="entry name" value="Pantoate_hydroxy_MeTrfase"/>
    <property type="match status" value="1"/>
</dbReference>
<dbReference type="Gene3D" id="3.20.20.60">
    <property type="entry name" value="Phosphoenolpyruvate-binding domains"/>
    <property type="match status" value="1"/>
</dbReference>
<keyword evidence="12" id="KW-0489">Methyltransferase</keyword>
<keyword evidence="6 8" id="KW-0479">Metal-binding</keyword>
<dbReference type="OrthoDB" id="9781789at2"/>
<dbReference type="EMBL" id="LUUI01000008">
    <property type="protein sequence ID" value="OAI21556.1"/>
    <property type="molecule type" value="Genomic_DNA"/>
</dbReference>
<proteinExistence type="inferred from homology"/>
<comment type="cofactor">
    <cofactor evidence="8 11">
        <name>Mg(2+)</name>
        <dbReference type="ChEBI" id="CHEBI:18420"/>
    </cofactor>
    <text evidence="8 11">Binds 1 Mg(2+) ion per subunit.</text>
</comment>
<feature type="binding site" evidence="8 10">
    <location>
        <position position="91"/>
    </location>
    <ligand>
        <name>3-methyl-2-oxobutanoate</name>
        <dbReference type="ChEBI" id="CHEBI:11851"/>
    </ligand>
</feature>
<keyword evidence="8" id="KW-0963">Cytoplasm</keyword>
<name>A0A177NU23_9GAMM</name>
<dbReference type="GO" id="GO:0000287">
    <property type="term" value="F:magnesium ion binding"/>
    <property type="evidence" value="ECO:0007669"/>
    <property type="project" value="TreeGrafter"/>
</dbReference>